<dbReference type="Gene3D" id="3.40.50.150">
    <property type="entry name" value="Vaccinia Virus protein VP39"/>
    <property type="match status" value="1"/>
</dbReference>
<comment type="caution">
    <text evidence="5">The sequence shown here is derived from an EMBL/GenBank/DDBJ whole genome shotgun (WGS) entry which is preliminary data.</text>
</comment>
<dbReference type="InterPro" id="IPR041698">
    <property type="entry name" value="Methyltransf_25"/>
</dbReference>
<dbReference type="EMBL" id="QFDM01000001">
    <property type="protein sequence ID" value="MCM2464783.1"/>
    <property type="molecule type" value="Genomic_DNA"/>
</dbReference>
<evidence type="ECO:0000313" key="6">
    <source>
        <dbReference type="Proteomes" id="UP001523230"/>
    </source>
</evidence>
<dbReference type="CDD" id="cd02440">
    <property type="entry name" value="AdoMet_MTases"/>
    <property type="match status" value="1"/>
</dbReference>
<protein>
    <submittedName>
        <fullName evidence="5">SAM-dependent methyltransferase</fullName>
    </submittedName>
</protein>
<dbReference type="PANTHER" id="PTHR43464:SF19">
    <property type="entry name" value="UBIQUINONE BIOSYNTHESIS O-METHYLTRANSFERASE, MITOCHONDRIAL"/>
    <property type="match status" value="1"/>
</dbReference>
<dbReference type="InterPro" id="IPR029063">
    <property type="entry name" value="SAM-dependent_MTases_sf"/>
</dbReference>
<evidence type="ECO:0000259" key="4">
    <source>
        <dbReference type="Pfam" id="PF13649"/>
    </source>
</evidence>
<dbReference type="GO" id="GO:0008168">
    <property type="term" value="F:methyltransferase activity"/>
    <property type="evidence" value="ECO:0007669"/>
    <property type="project" value="UniProtKB-KW"/>
</dbReference>
<dbReference type="Pfam" id="PF13649">
    <property type="entry name" value="Methyltransf_25"/>
    <property type="match status" value="1"/>
</dbReference>
<evidence type="ECO:0000256" key="1">
    <source>
        <dbReference type="ARBA" id="ARBA00022603"/>
    </source>
</evidence>
<dbReference type="GO" id="GO:0032259">
    <property type="term" value="P:methylation"/>
    <property type="evidence" value="ECO:0007669"/>
    <property type="project" value="UniProtKB-KW"/>
</dbReference>
<evidence type="ECO:0000256" key="2">
    <source>
        <dbReference type="ARBA" id="ARBA00022679"/>
    </source>
</evidence>
<gene>
    <name evidence="5" type="ORF">DIC75_00395</name>
</gene>
<dbReference type="Gene3D" id="2.20.25.110">
    <property type="entry name" value="S-adenosyl-L-methionine-dependent methyltransferases"/>
    <property type="match status" value="1"/>
</dbReference>
<dbReference type="PANTHER" id="PTHR43464">
    <property type="entry name" value="METHYLTRANSFERASE"/>
    <property type="match status" value="1"/>
</dbReference>
<accession>A0ABD4TAS2</accession>
<keyword evidence="6" id="KW-1185">Reference proteome</keyword>
<reference evidence="5 6" key="1">
    <citation type="submission" date="2018-05" db="EMBL/GenBank/DDBJ databases">
        <title>Isolation and characterization of genus Methanoculleus species and their viruses from deep sea marine sediment offshore southwestern Taiwan.</title>
        <authorList>
            <person name="Wei W.-H."/>
            <person name="Chen W.-C."/>
            <person name="Lai M.-C."/>
            <person name="Chen S.-C."/>
        </authorList>
    </citation>
    <scope>NUCLEOTIDE SEQUENCE [LARGE SCALE GENOMIC DNA]</scope>
    <source>
        <strain evidence="5 6">CWC-02</strain>
    </source>
</reference>
<dbReference type="SUPFAM" id="SSF53335">
    <property type="entry name" value="S-adenosyl-L-methionine-dependent methyltransferases"/>
    <property type="match status" value="1"/>
</dbReference>
<dbReference type="Proteomes" id="UP001523230">
    <property type="component" value="Unassembled WGS sequence"/>
</dbReference>
<evidence type="ECO:0000256" key="3">
    <source>
        <dbReference type="ARBA" id="ARBA00022691"/>
    </source>
</evidence>
<keyword evidence="2" id="KW-0808">Transferase</keyword>
<keyword evidence="1 5" id="KW-0489">Methyltransferase</keyword>
<keyword evidence="3" id="KW-0949">S-adenosyl-L-methionine</keyword>
<feature type="domain" description="Methyltransferase" evidence="4">
    <location>
        <begin position="70"/>
        <end position="164"/>
    </location>
</feature>
<dbReference type="RefSeq" id="WP_250986042.1">
    <property type="nucleotide sequence ID" value="NZ_QFDM01000001.1"/>
</dbReference>
<sequence>MQISNIPYVTKRPPLFEAGNASMWEDDHISGHLLEMHLSQETDAASRKKDTVRRTVQWIETHLHDGQNTILDLGCGPGLYCEVLAEHGHLVTGVDYSERSVAYARREAARRDLKIDYIHQNYLDMDFECRFDLAMMIFCDFDVLAPEDRTRLLKKIHRALKPGGLFVFDTLNPKAPDTMKVPGRSWEAAEAGFWKNAPYLALSETFHYEEASVILQQHTVCSESDPPAVYRFWTHYYRPEDLEPILNKQGFNVVSRHENLLPDDGAGTSGMVTFYVARNE</sequence>
<evidence type="ECO:0000313" key="5">
    <source>
        <dbReference type="EMBL" id="MCM2464783.1"/>
    </source>
</evidence>
<proteinExistence type="predicted"/>
<organism evidence="5 6">
    <name type="scientific">Methanoculleus oceani</name>
    <dbReference type="NCBI Taxonomy" id="2184756"/>
    <lineage>
        <taxon>Archaea</taxon>
        <taxon>Methanobacteriati</taxon>
        <taxon>Methanobacteriota</taxon>
        <taxon>Stenosarchaea group</taxon>
        <taxon>Methanomicrobia</taxon>
        <taxon>Methanomicrobiales</taxon>
        <taxon>Methanomicrobiaceae</taxon>
        <taxon>Methanoculleus</taxon>
    </lineage>
</organism>
<dbReference type="AlphaFoldDB" id="A0ABD4TAS2"/>
<name>A0ABD4TAS2_9EURY</name>